<comment type="similarity">
    <text evidence="3">Belongs to the TRAFAC class dynamin-like GTPase superfamily. GB1/RHD3 GTPase family.</text>
</comment>
<dbReference type="PANTHER" id="PTHR10751">
    <property type="entry name" value="GUANYLATE BINDING PROTEIN"/>
    <property type="match status" value="1"/>
</dbReference>
<proteinExistence type="inferred from homology"/>
<dbReference type="Pfam" id="PF02263">
    <property type="entry name" value="GBP"/>
    <property type="match status" value="1"/>
</dbReference>
<protein>
    <submittedName>
        <fullName evidence="5">Guanylate-binding protein 4-like</fullName>
    </submittedName>
</protein>
<evidence type="ECO:0000259" key="4">
    <source>
        <dbReference type="PROSITE" id="PS51715"/>
    </source>
</evidence>
<dbReference type="InterPro" id="IPR015894">
    <property type="entry name" value="Guanylate-bd_N"/>
</dbReference>
<dbReference type="PROSITE" id="PS51715">
    <property type="entry name" value="G_GB1_RHD3"/>
    <property type="match status" value="1"/>
</dbReference>
<reference evidence="5" key="1">
    <citation type="submission" date="2014-05" db="EMBL/GenBank/DDBJ databases">
        <title>The transcriptome of the halophilic microalga Tetraselmis sp. GSL018 isolated from the Great Salt Lake, Utah.</title>
        <authorList>
            <person name="Jinkerson R.E."/>
            <person name="D'Adamo S."/>
            <person name="Posewitz M.C."/>
        </authorList>
    </citation>
    <scope>NUCLEOTIDE SEQUENCE</scope>
    <source>
        <strain evidence="5">GSL018</strain>
    </source>
</reference>
<dbReference type="Gene3D" id="3.40.50.300">
    <property type="entry name" value="P-loop containing nucleotide triphosphate hydrolases"/>
    <property type="match status" value="1"/>
</dbReference>
<dbReference type="InterPro" id="IPR027417">
    <property type="entry name" value="P-loop_NTPase"/>
</dbReference>
<evidence type="ECO:0000256" key="3">
    <source>
        <dbReference type="PROSITE-ProRule" id="PRU01052"/>
    </source>
</evidence>
<feature type="domain" description="GB1/RHD3-type G" evidence="4">
    <location>
        <begin position="68"/>
        <end position="206"/>
    </location>
</feature>
<dbReference type="AlphaFoldDB" id="A0A061SNT1"/>
<dbReference type="GO" id="GO:0005525">
    <property type="term" value="F:GTP binding"/>
    <property type="evidence" value="ECO:0007669"/>
    <property type="project" value="UniProtKB-KW"/>
</dbReference>
<keyword evidence="1" id="KW-0547">Nucleotide-binding</keyword>
<evidence type="ECO:0000256" key="1">
    <source>
        <dbReference type="ARBA" id="ARBA00022741"/>
    </source>
</evidence>
<keyword evidence="2" id="KW-0342">GTP-binding</keyword>
<dbReference type="InterPro" id="IPR030386">
    <property type="entry name" value="G_GB1_RHD3_dom"/>
</dbReference>
<organism evidence="5">
    <name type="scientific">Tetraselmis sp. GSL018</name>
    <dbReference type="NCBI Taxonomy" id="582737"/>
    <lineage>
        <taxon>Eukaryota</taxon>
        <taxon>Viridiplantae</taxon>
        <taxon>Chlorophyta</taxon>
        <taxon>core chlorophytes</taxon>
        <taxon>Chlorodendrophyceae</taxon>
        <taxon>Chlorodendrales</taxon>
        <taxon>Chlorodendraceae</taxon>
        <taxon>Tetraselmis</taxon>
    </lineage>
</organism>
<dbReference type="GO" id="GO:0003924">
    <property type="term" value="F:GTPase activity"/>
    <property type="evidence" value="ECO:0007669"/>
    <property type="project" value="InterPro"/>
</dbReference>
<dbReference type="SUPFAM" id="SSF52540">
    <property type="entry name" value="P-loop containing nucleoside triphosphate hydrolases"/>
    <property type="match status" value="1"/>
</dbReference>
<evidence type="ECO:0000256" key="2">
    <source>
        <dbReference type="ARBA" id="ARBA00023134"/>
    </source>
</evidence>
<feature type="non-terminal residue" evidence="5">
    <location>
        <position position="206"/>
    </location>
</feature>
<accession>A0A061SNT1</accession>
<sequence>MWKGVSVRLGGGLTIERFSETLYPVFLILVYSSLLAAEPRALPLVQPSPDHRKLEALEAGLSALEQIDDQVAPVVVIGAYRSGKSFLLNQILGVGCDMGFGVGHTRETHTKGAWVWSEGVVKEATTANSSSVTRLVFIDTEGLESVKRTDTYDDRIFAFSAALSSLLIYNLAETIRESDVAKLSFATQLGKELIGREDGVEGGLQP</sequence>
<name>A0A061SNT1_9CHLO</name>
<evidence type="ECO:0000313" key="5">
    <source>
        <dbReference type="EMBL" id="JAC84371.1"/>
    </source>
</evidence>
<gene>
    <name evidence="5" type="ORF">TSPGSL018_1139</name>
</gene>
<dbReference type="EMBL" id="GBEZ01000519">
    <property type="protein sequence ID" value="JAC84371.1"/>
    <property type="molecule type" value="Transcribed_RNA"/>
</dbReference>